<keyword evidence="1" id="KW-0472">Membrane</keyword>
<dbReference type="RefSeq" id="WP_093924869.1">
    <property type="nucleotide sequence ID" value="NZ_FOMW01000012.1"/>
</dbReference>
<evidence type="ECO:0000313" key="2">
    <source>
        <dbReference type="EMBL" id="SFE92734.1"/>
    </source>
</evidence>
<proteinExistence type="predicted"/>
<dbReference type="STRING" id="74348.SAMN04488523_11269"/>
<keyword evidence="1" id="KW-1133">Transmembrane helix</keyword>
<evidence type="ECO:0008006" key="4">
    <source>
        <dbReference type="Google" id="ProtNLM"/>
    </source>
</evidence>
<gene>
    <name evidence="2" type="ORF">SAMN04488523_11269</name>
</gene>
<feature type="transmembrane region" description="Helical" evidence="1">
    <location>
        <begin position="6"/>
        <end position="24"/>
    </location>
</feature>
<evidence type="ECO:0000313" key="3">
    <source>
        <dbReference type="Proteomes" id="UP000198977"/>
    </source>
</evidence>
<organism evidence="2 3">
    <name type="scientific">Sulfitobacter brevis</name>
    <dbReference type="NCBI Taxonomy" id="74348"/>
    <lineage>
        <taxon>Bacteria</taxon>
        <taxon>Pseudomonadati</taxon>
        <taxon>Pseudomonadota</taxon>
        <taxon>Alphaproteobacteria</taxon>
        <taxon>Rhodobacterales</taxon>
        <taxon>Roseobacteraceae</taxon>
        <taxon>Sulfitobacter</taxon>
    </lineage>
</organism>
<reference evidence="2 3" key="1">
    <citation type="submission" date="2016-10" db="EMBL/GenBank/DDBJ databases">
        <authorList>
            <person name="de Groot N.N."/>
        </authorList>
    </citation>
    <scope>NUCLEOTIDE SEQUENCE [LARGE SCALE GENOMIC DNA]</scope>
    <source>
        <strain evidence="2 3">DSM 11443</strain>
    </source>
</reference>
<accession>A0A1I2EI20</accession>
<keyword evidence="3" id="KW-1185">Reference proteome</keyword>
<keyword evidence="1" id="KW-0812">Transmembrane</keyword>
<dbReference type="OrthoDB" id="7727257at2"/>
<sequence length="76" mass="8072">MGRLFLILILLAVCVAIVIILVSVSNEMYKSGQRALRPMFGSNDGGPMAPSGYQKVAYIALIVLLFGVTSGWLGGL</sequence>
<dbReference type="AlphaFoldDB" id="A0A1I2EI20"/>
<dbReference type="EMBL" id="FOMW01000012">
    <property type="protein sequence ID" value="SFE92734.1"/>
    <property type="molecule type" value="Genomic_DNA"/>
</dbReference>
<name>A0A1I2EI20_9RHOB</name>
<dbReference type="Proteomes" id="UP000198977">
    <property type="component" value="Unassembled WGS sequence"/>
</dbReference>
<feature type="transmembrane region" description="Helical" evidence="1">
    <location>
        <begin position="56"/>
        <end position="75"/>
    </location>
</feature>
<protein>
    <recommendedName>
        <fullName evidence="4">Preprotein translocase subunit SecG</fullName>
    </recommendedName>
</protein>
<evidence type="ECO:0000256" key="1">
    <source>
        <dbReference type="SAM" id="Phobius"/>
    </source>
</evidence>